<reference evidence="1 2" key="1">
    <citation type="submission" date="2019-08" db="EMBL/GenBank/DDBJ databases">
        <title>Whole genome of Aphis craccivora.</title>
        <authorList>
            <person name="Voronova N.V."/>
            <person name="Shulinski R.S."/>
            <person name="Bandarenka Y.V."/>
            <person name="Zhorov D.G."/>
            <person name="Warner D."/>
        </authorList>
    </citation>
    <scope>NUCLEOTIDE SEQUENCE [LARGE SCALE GENOMIC DNA]</scope>
    <source>
        <strain evidence="1">180601</strain>
        <tissue evidence="1">Whole Body</tissue>
    </source>
</reference>
<feature type="non-terminal residue" evidence="1">
    <location>
        <position position="1"/>
    </location>
</feature>
<evidence type="ECO:0000313" key="2">
    <source>
        <dbReference type="Proteomes" id="UP000478052"/>
    </source>
</evidence>
<accession>A0A6G0Y8R1</accession>
<keyword evidence="2" id="KW-1185">Reference proteome</keyword>
<dbReference type="AlphaFoldDB" id="A0A6G0Y8R1"/>
<protein>
    <submittedName>
        <fullName evidence="1">Ribosome biogenesis protein TSR3 isoform X1</fullName>
    </submittedName>
</protein>
<name>A0A6G0Y8R1_APHCR</name>
<dbReference type="Proteomes" id="UP000478052">
    <property type="component" value="Unassembled WGS sequence"/>
</dbReference>
<dbReference type="OrthoDB" id="412981at2759"/>
<dbReference type="EMBL" id="VUJU01005498">
    <property type="protein sequence ID" value="KAF0751034.1"/>
    <property type="molecule type" value="Genomic_DNA"/>
</dbReference>
<comment type="caution">
    <text evidence="1">The sequence shown here is derived from an EMBL/GenBank/DDBJ whole genome shotgun (WGS) entry which is preliminary data.</text>
</comment>
<evidence type="ECO:0000313" key="1">
    <source>
        <dbReference type="EMBL" id="KAF0751034.1"/>
    </source>
</evidence>
<sequence length="101" mass="11681">CPPVSFNNNLIPTTPVVKYLGLTFDKRLTWAQHLKNKRKSVNSRVHLLRPLPRSKLNISNKLLIYKAILRPAWALKPANYTSLPINMSPSNRFCPLVYKKR</sequence>
<organism evidence="1 2">
    <name type="scientific">Aphis craccivora</name>
    <name type="common">Cowpea aphid</name>
    <dbReference type="NCBI Taxonomy" id="307492"/>
    <lineage>
        <taxon>Eukaryota</taxon>
        <taxon>Metazoa</taxon>
        <taxon>Ecdysozoa</taxon>
        <taxon>Arthropoda</taxon>
        <taxon>Hexapoda</taxon>
        <taxon>Insecta</taxon>
        <taxon>Pterygota</taxon>
        <taxon>Neoptera</taxon>
        <taxon>Paraneoptera</taxon>
        <taxon>Hemiptera</taxon>
        <taxon>Sternorrhyncha</taxon>
        <taxon>Aphidomorpha</taxon>
        <taxon>Aphidoidea</taxon>
        <taxon>Aphididae</taxon>
        <taxon>Aphidini</taxon>
        <taxon>Aphis</taxon>
        <taxon>Aphis</taxon>
    </lineage>
</organism>
<gene>
    <name evidence="1" type="ORF">FWK35_00024970</name>
</gene>
<proteinExistence type="predicted"/>